<evidence type="ECO:0000313" key="2">
    <source>
        <dbReference type="EMBL" id="RGE58766.1"/>
    </source>
</evidence>
<dbReference type="RefSeq" id="WP_025490356.1">
    <property type="nucleotide sequence ID" value="NZ_CALBAU010000391.1"/>
</dbReference>
<dbReference type="EMBL" id="QVLV01000010">
    <property type="protein sequence ID" value="RGE58766.1"/>
    <property type="molecule type" value="Genomic_DNA"/>
</dbReference>
<sequence>MDIRLHYLEKGKGTPLLLLHGNGENADYFEHQISFFSEKYHVYALDTRGHGKSPRGEAPFTLEQFALDLEAFMDEKGLEQADILGFSDGANIALLFALRHPRRVGRLILNGANLFPKGVKNSVQLPIVMGYLMVSLIALFSKKAVPNKEMLGLMVTQPHIDPEELLSLQMPVLVIAGTRDMIRLSHTQLIARSIPGSKLVILEGDHFIASRKWEAFNKSVDAFLLETENRIQPQN</sequence>
<dbReference type="PRINTS" id="PR00111">
    <property type="entry name" value="ABHYDROLASE"/>
</dbReference>
<name>A0A3E3I279_9FIRM</name>
<evidence type="ECO:0000313" key="4">
    <source>
        <dbReference type="Proteomes" id="UP000260812"/>
    </source>
</evidence>
<proteinExistence type="predicted"/>
<organism evidence="2 4">
    <name type="scientific">Eisenbergiella massiliensis</name>
    <dbReference type="NCBI Taxonomy" id="1720294"/>
    <lineage>
        <taxon>Bacteria</taxon>
        <taxon>Bacillati</taxon>
        <taxon>Bacillota</taxon>
        <taxon>Clostridia</taxon>
        <taxon>Lachnospirales</taxon>
        <taxon>Lachnospiraceae</taxon>
        <taxon>Eisenbergiella</taxon>
    </lineage>
</organism>
<dbReference type="Proteomes" id="UP000260812">
    <property type="component" value="Unassembled WGS sequence"/>
</dbReference>
<dbReference type="Gene3D" id="3.40.50.1820">
    <property type="entry name" value="alpha/beta hydrolase"/>
    <property type="match status" value="1"/>
</dbReference>
<reference evidence="2 5" key="1">
    <citation type="submission" date="2018-08" db="EMBL/GenBank/DDBJ databases">
        <title>A genome reference for cultivated species of the human gut microbiota.</title>
        <authorList>
            <person name="Zou Y."/>
            <person name="Xue W."/>
            <person name="Luo G."/>
        </authorList>
    </citation>
    <scope>NUCLEOTIDE SEQUENCE [LARGE SCALE GENOMIC DNA]</scope>
    <source>
        <strain evidence="3 5">AF26-4BH</strain>
        <strain evidence="2">TF05-5AC</strain>
    </source>
</reference>
<dbReference type="InterPro" id="IPR029058">
    <property type="entry name" value="AB_hydrolase_fold"/>
</dbReference>
<dbReference type="InterPro" id="IPR000073">
    <property type="entry name" value="AB_hydrolase_1"/>
</dbReference>
<dbReference type="SUPFAM" id="SSF53474">
    <property type="entry name" value="alpha/beta-Hydrolases"/>
    <property type="match status" value="1"/>
</dbReference>
<dbReference type="EMBL" id="QVLU01000019">
    <property type="protein sequence ID" value="RGE68668.1"/>
    <property type="molecule type" value="Genomic_DNA"/>
</dbReference>
<gene>
    <name evidence="3" type="ORF">DWY69_19615</name>
    <name evidence="2" type="ORF">DXC51_15230</name>
</gene>
<comment type="caution">
    <text evidence="2">The sequence shown here is derived from an EMBL/GenBank/DDBJ whole genome shotgun (WGS) entry which is preliminary data.</text>
</comment>
<keyword evidence="4" id="KW-1185">Reference proteome</keyword>
<evidence type="ECO:0000313" key="3">
    <source>
        <dbReference type="EMBL" id="RGE68668.1"/>
    </source>
</evidence>
<dbReference type="GeneID" id="97988179"/>
<accession>A0A3E3I279</accession>
<dbReference type="InterPro" id="IPR050266">
    <property type="entry name" value="AB_hydrolase_sf"/>
</dbReference>
<dbReference type="OrthoDB" id="9776303at2"/>
<dbReference type="Pfam" id="PF00561">
    <property type="entry name" value="Abhydrolase_1"/>
    <property type="match status" value="1"/>
</dbReference>
<dbReference type="GO" id="GO:0016787">
    <property type="term" value="F:hydrolase activity"/>
    <property type="evidence" value="ECO:0007669"/>
    <property type="project" value="UniProtKB-KW"/>
</dbReference>
<protein>
    <submittedName>
        <fullName evidence="2">Alpha/beta hydrolase</fullName>
    </submittedName>
</protein>
<feature type="domain" description="AB hydrolase-1" evidence="1">
    <location>
        <begin position="15"/>
        <end position="114"/>
    </location>
</feature>
<dbReference type="PANTHER" id="PTHR43798">
    <property type="entry name" value="MONOACYLGLYCEROL LIPASE"/>
    <property type="match status" value="1"/>
</dbReference>
<dbReference type="PANTHER" id="PTHR43798:SF33">
    <property type="entry name" value="HYDROLASE, PUTATIVE (AFU_ORTHOLOGUE AFUA_2G14860)-RELATED"/>
    <property type="match status" value="1"/>
</dbReference>
<evidence type="ECO:0000259" key="1">
    <source>
        <dbReference type="Pfam" id="PF00561"/>
    </source>
</evidence>
<evidence type="ECO:0000313" key="5">
    <source>
        <dbReference type="Proteomes" id="UP000261166"/>
    </source>
</evidence>
<dbReference type="Proteomes" id="UP000261166">
    <property type="component" value="Unassembled WGS sequence"/>
</dbReference>
<dbReference type="GO" id="GO:0016020">
    <property type="term" value="C:membrane"/>
    <property type="evidence" value="ECO:0007669"/>
    <property type="project" value="TreeGrafter"/>
</dbReference>
<keyword evidence="2" id="KW-0378">Hydrolase</keyword>
<dbReference type="AlphaFoldDB" id="A0A3E3I279"/>